<feature type="domain" description="CBS" evidence="6">
    <location>
        <begin position="364"/>
        <end position="425"/>
    </location>
</feature>
<accession>A0AAF3FT90</accession>
<proteinExistence type="inferred from homology"/>
<evidence type="ECO:0000256" key="5">
    <source>
        <dbReference type="PROSITE-ProRule" id="PRU00703"/>
    </source>
</evidence>
<dbReference type="InterPro" id="IPR046342">
    <property type="entry name" value="CBS_dom_sf"/>
</dbReference>
<comment type="subunit">
    <text evidence="4">AMPK is a heterotrimer of an alpha catalytic subunit (PRKAA1 or PRKAA2), a beta (PRKAB1 or PRKAB2) and a gamma non-catalytic subunits (PRKAG1, PRKAG2 or PRKAG3). Interacts with FNIP1 and FNIP2.</text>
</comment>
<keyword evidence="3 5" id="KW-0129">CBS domain</keyword>
<dbReference type="GO" id="GO:0019901">
    <property type="term" value="F:protein kinase binding"/>
    <property type="evidence" value="ECO:0007669"/>
    <property type="project" value="TreeGrafter"/>
</dbReference>
<dbReference type="GO" id="GO:0031588">
    <property type="term" value="C:nucleotide-activated protein kinase complex"/>
    <property type="evidence" value="ECO:0007669"/>
    <property type="project" value="TreeGrafter"/>
</dbReference>
<dbReference type="AlphaFoldDB" id="A0AAF3FT90"/>
<evidence type="ECO:0000256" key="2">
    <source>
        <dbReference type="ARBA" id="ARBA00022737"/>
    </source>
</evidence>
<dbReference type="GO" id="GO:0016208">
    <property type="term" value="F:AMP binding"/>
    <property type="evidence" value="ECO:0007669"/>
    <property type="project" value="TreeGrafter"/>
</dbReference>
<dbReference type="GO" id="GO:0005634">
    <property type="term" value="C:nucleus"/>
    <property type="evidence" value="ECO:0007669"/>
    <property type="project" value="TreeGrafter"/>
</dbReference>
<dbReference type="SUPFAM" id="SSF54631">
    <property type="entry name" value="CBS-domain pair"/>
    <property type="match status" value="2"/>
</dbReference>
<protein>
    <submittedName>
        <fullName evidence="8">CBS domain-containing protein</fullName>
    </submittedName>
</protein>
<dbReference type="GO" id="GO:0019887">
    <property type="term" value="F:protein kinase regulator activity"/>
    <property type="evidence" value="ECO:0007669"/>
    <property type="project" value="TreeGrafter"/>
</dbReference>
<evidence type="ECO:0000256" key="1">
    <source>
        <dbReference type="ARBA" id="ARBA00006750"/>
    </source>
</evidence>
<evidence type="ECO:0000313" key="7">
    <source>
        <dbReference type="Proteomes" id="UP000887575"/>
    </source>
</evidence>
<evidence type="ECO:0000313" key="8">
    <source>
        <dbReference type="WBParaSite" id="MBELARI_LOCUS9013.1"/>
    </source>
</evidence>
<dbReference type="Proteomes" id="UP000887575">
    <property type="component" value="Unassembled WGS sequence"/>
</dbReference>
<dbReference type="Gene3D" id="3.10.580.10">
    <property type="entry name" value="CBS-domain"/>
    <property type="match status" value="2"/>
</dbReference>
<keyword evidence="7" id="KW-1185">Reference proteome</keyword>
<dbReference type="Pfam" id="PF00571">
    <property type="entry name" value="CBS"/>
    <property type="match status" value="2"/>
</dbReference>
<sequence>MDGSGLRRNKATTFLPDSVIDLSHAFVVPLKHVPLDGLLALQNGGDTHFADISVPTTSDGPASPKSSQNKEAIYTIVASVPIDEPDFVYTHLLQLSQCYEAMALNQKIVAFTSDMPVRKAFYGLVYNSTRTGLIVDPKSYNIIGVLSVTDFIMVLMKLWKYQKQINENESSNGLSPQVLADLVGCMPVSRWKGRISGASRQCEPEHQKLDSETYRGFITANIKDSLFHAVRILWSRRVHRLPIMDKSTNDCMFILTHRRILHFLWNYCLLLPRPAYMSESIQKLQLGCWKDIIYVEERTPLIDVLDLLIDQRVSGVPVVENGSKKLVNVYTRFDAIAVGFDENFPKLDMSVEEAVNRRSTLFGGTSGGDSVVTVAENATMWTVLEVFIERNVHRLFAIDDNNNLKGVISLSDMIWYMVIRPYEDKHKTMKKSQ</sequence>
<feature type="domain" description="CBS" evidence="6">
    <location>
        <begin position="288"/>
        <end position="346"/>
    </location>
</feature>
<organism evidence="7 8">
    <name type="scientific">Mesorhabditis belari</name>
    <dbReference type="NCBI Taxonomy" id="2138241"/>
    <lineage>
        <taxon>Eukaryota</taxon>
        <taxon>Metazoa</taxon>
        <taxon>Ecdysozoa</taxon>
        <taxon>Nematoda</taxon>
        <taxon>Chromadorea</taxon>
        <taxon>Rhabditida</taxon>
        <taxon>Rhabditina</taxon>
        <taxon>Rhabditomorpha</taxon>
        <taxon>Rhabditoidea</taxon>
        <taxon>Rhabditidae</taxon>
        <taxon>Mesorhabditinae</taxon>
        <taxon>Mesorhabditis</taxon>
    </lineage>
</organism>
<dbReference type="PANTHER" id="PTHR13780:SF99">
    <property type="entry name" value="CBS DOMAIN-CONTAINING PROTEIN"/>
    <property type="match status" value="1"/>
</dbReference>
<evidence type="ECO:0000256" key="3">
    <source>
        <dbReference type="ARBA" id="ARBA00023122"/>
    </source>
</evidence>
<comment type="similarity">
    <text evidence="1">Belongs to the 5'-AMP-activated protein kinase gamma subunit family.</text>
</comment>
<keyword evidence="2" id="KW-0677">Repeat</keyword>
<dbReference type="WBParaSite" id="MBELARI_LOCUS9013.1">
    <property type="protein sequence ID" value="MBELARI_LOCUS9013.1"/>
    <property type="gene ID" value="MBELARI_LOCUS9013"/>
</dbReference>
<name>A0AAF3FT90_9BILA</name>
<dbReference type="PROSITE" id="PS51371">
    <property type="entry name" value="CBS"/>
    <property type="match status" value="2"/>
</dbReference>
<dbReference type="SMART" id="SM00116">
    <property type="entry name" value="CBS"/>
    <property type="match status" value="4"/>
</dbReference>
<dbReference type="GO" id="GO:0005737">
    <property type="term" value="C:cytoplasm"/>
    <property type="evidence" value="ECO:0007669"/>
    <property type="project" value="TreeGrafter"/>
</dbReference>
<evidence type="ECO:0000259" key="6">
    <source>
        <dbReference type="PROSITE" id="PS51371"/>
    </source>
</evidence>
<dbReference type="InterPro" id="IPR000644">
    <property type="entry name" value="CBS_dom"/>
</dbReference>
<dbReference type="PANTHER" id="PTHR13780">
    <property type="entry name" value="AMP-ACTIVATED PROTEIN KINASE, GAMMA REGULATORY SUBUNIT"/>
    <property type="match status" value="1"/>
</dbReference>
<evidence type="ECO:0000256" key="4">
    <source>
        <dbReference type="ARBA" id="ARBA00025878"/>
    </source>
</evidence>
<dbReference type="InterPro" id="IPR050511">
    <property type="entry name" value="AMPK_gamma/SDS23_families"/>
</dbReference>
<reference evidence="8" key="1">
    <citation type="submission" date="2024-02" db="UniProtKB">
        <authorList>
            <consortium name="WormBaseParasite"/>
        </authorList>
    </citation>
    <scope>IDENTIFICATION</scope>
</reference>